<evidence type="ECO:0000313" key="3">
    <source>
        <dbReference type="Proteomes" id="UP000015503"/>
    </source>
</evidence>
<sequence length="108" mass="11816">MRLITIILAAALTAPALASAAPTQGQKDFINYLVKSGEEPKVKDAVWMTDRNLYVGVIDDGSRRDGFAEYICSVADDHGLKPSLVKIIDIVKVSRTGKFVELGKTYCR</sequence>
<protein>
    <submittedName>
        <fullName evidence="2">Uncharacterized protein</fullName>
    </submittedName>
</protein>
<dbReference type="eggNOG" id="ENOG502ZMWG">
    <property type="taxonomic scope" value="Bacteria"/>
</dbReference>
<accession>S6AJX8</accession>
<feature type="chain" id="PRO_5004545675" evidence="1">
    <location>
        <begin position="21"/>
        <end position="108"/>
    </location>
</feature>
<proteinExistence type="predicted"/>
<dbReference type="AlphaFoldDB" id="S6AJX8"/>
<gene>
    <name evidence="2" type="ORF">PCA10_53700</name>
</gene>
<dbReference type="STRING" id="1245471.PCA10_53700"/>
<name>S6AJX8_METRE</name>
<dbReference type="EMBL" id="AP013068">
    <property type="protein sequence ID" value="BAN51102.1"/>
    <property type="molecule type" value="Genomic_DNA"/>
</dbReference>
<evidence type="ECO:0000313" key="2">
    <source>
        <dbReference type="EMBL" id="BAN51102.1"/>
    </source>
</evidence>
<dbReference type="OrthoDB" id="8456061at2"/>
<keyword evidence="1" id="KW-0732">Signal</keyword>
<keyword evidence="3" id="KW-1185">Reference proteome</keyword>
<organism evidence="2 3">
    <name type="scientific">Metapseudomonas resinovorans NBRC 106553</name>
    <dbReference type="NCBI Taxonomy" id="1245471"/>
    <lineage>
        <taxon>Bacteria</taxon>
        <taxon>Pseudomonadati</taxon>
        <taxon>Pseudomonadota</taxon>
        <taxon>Gammaproteobacteria</taxon>
        <taxon>Pseudomonadales</taxon>
        <taxon>Pseudomonadaceae</taxon>
        <taxon>Metapseudomonas</taxon>
    </lineage>
</organism>
<feature type="signal peptide" evidence="1">
    <location>
        <begin position="1"/>
        <end position="20"/>
    </location>
</feature>
<evidence type="ECO:0000256" key="1">
    <source>
        <dbReference type="SAM" id="SignalP"/>
    </source>
</evidence>
<dbReference type="HOGENOM" id="CLU_173967_0_0_6"/>
<dbReference type="RefSeq" id="WP_016495226.1">
    <property type="nucleotide sequence ID" value="NC_021499.1"/>
</dbReference>
<reference evidence="2 3" key="1">
    <citation type="journal article" date="2013" name="Genome Announc.">
        <title>Complete Genome Sequence of the Carbazole Degrader Pseudomonas resinovorans Strain CA10 (NBRC 106553).</title>
        <authorList>
            <person name="Shintani M."/>
            <person name="Hosoyama A."/>
            <person name="Ohji S."/>
            <person name="Tsuchikane K."/>
            <person name="Takarada H."/>
            <person name="Yamazoe A."/>
            <person name="Fujita N."/>
            <person name="Nojiri H."/>
        </authorList>
    </citation>
    <scope>NUCLEOTIDE SEQUENCE [LARGE SCALE GENOMIC DNA]</scope>
    <source>
        <strain evidence="2 3">NBRC 106553</strain>
    </source>
</reference>
<dbReference type="Proteomes" id="UP000015503">
    <property type="component" value="Chromosome"/>
</dbReference>
<dbReference type="KEGG" id="pre:PCA10_53700"/>